<name>A0ABQ3VAW9_9CHLR</name>
<gene>
    <name evidence="1" type="ORF">KSZ_12980</name>
</gene>
<reference evidence="1 2" key="1">
    <citation type="journal article" date="2021" name="Int. J. Syst. Evol. Microbiol.">
        <title>Reticulibacter mediterranei gen. nov., sp. nov., within the new family Reticulibacteraceae fam. nov., and Ktedonospora formicarum gen. nov., sp. nov., Ktedonobacter robiniae sp. nov., Dictyobacter formicarum sp. nov. and Dictyobacter arantiisoli sp. nov., belonging to the class Ktedonobacteria.</title>
        <authorList>
            <person name="Yabe S."/>
            <person name="Zheng Y."/>
            <person name="Wang C.M."/>
            <person name="Sakai Y."/>
            <person name="Abe K."/>
            <person name="Yokota A."/>
            <person name="Donadio S."/>
            <person name="Cavaletti L."/>
            <person name="Monciardini P."/>
        </authorList>
    </citation>
    <scope>NUCLEOTIDE SEQUENCE [LARGE SCALE GENOMIC DNA]</scope>
    <source>
        <strain evidence="1 2">SOSP1-9</strain>
    </source>
</reference>
<dbReference type="InterPro" id="IPR010992">
    <property type="entry name" value="IHF-like_DNA-bd_dom_sf"/>
</dbReference>
<dbReference type="Proteomes" id="UP000635565">
    <property type="component" value="Unassembled WGS sequence"/>
</dbReference>
<dbReference type="RefSeq" id="WP_201360970.1">
    <property type="nucleotide sequence ID" value="NZ_BNJJ01000003.1"/>
</dbReference>
<keyword evidence="2" id="KW-1185">Reference proteome</keyword>
<dbReference type="Pfam" id="PF00216">
    <property type="entry name" value="Bac_DNA_binding"/>
    <property type="match status" value="1"/>
</dbReference>
<dbReference type="EMBL" id="BNJJ01000003">
    <property type="protein sequence ID" value="GHO83292.1"/>
    <property type="molecule type" value="Genomic_DNA"/>
</dbReference>
<proteinExistence type="predicted"/>
<evidence type="ECO:0000313" key="2">
    <source>
        <dbReference type="Proteomes" id="UP000635565"/>
    </source>
</evidence>
<dbReference type="InterPro" id="IPR000119">
    <property type="entry name" value="Hist_DNA-bd"/>
</dbReference>
<comment type="caution">
    <text evidence="1">The sequence shown here is derived from an EMBL/GenBank/DDBJ whole genome shotgun (WGS) entry which is preliminary data.</text>
</comment>
<dbReference type="SUPFAM" id="SSF47729">
    <property type="entry name" value="IHF-like DNA-binding proteins"/>
    <property type="match status" value="1"/>
</dbReference>
<sequence>MPERIKKEDVARRLATRMDTDEATATAWVDGVIETLYEAFKAGESVTLPGFGGFFVRPEPKSWVFKFNPGQRLRALFGWSSTYTGER</sequence>
<organism evidence="1 2">
    <name type="scientific">Dictyobacter formicarum</name>
    <dbReference type="NCBI Taxonomy" id="2778368"/>
    <lineage>
        <taxon>Bacteria</taxon>
        <taxon>Bacillati</taxon>
        <taxon>Chloroflexota</taxon>
        <taxon>Ktedonobacteria</taxon>
        <taxon>Ktedonobacterales</taxon>
        <taxon>Dictyobacteraceae</taxon>
        <taxon>Dictyobacter</taxon>
    </lineage>
</organism>
<evidence type="ECO:0000313" key="1">
    <source>
        <dbReference type="EMBL" id="GHO83292.1"/>
    </source>
</evidence>
<accession>A0ABQ3VAW9</accession>
<protein>
    <recommendedName>
        <fullName evidence="3">HU family DNA-binding protein</fullName>
    </recommendedName>
</protein>
<evidence type="ECO:0008006" key="3">
    <source>
        <dbReference type="Google" id="ProtNLM"/>
    </source>
</evidence>
<dbReference type="Gene3D" id="4.10.520.10">
    <property type="entry name" value="IHF-like DNA-binding proteins"/>
    <property type="match status" value="1"/>
</dbReference>